<dbReference type="InterPro" id="IPR003347">
    <property type="entry name" value="JmjC_dom"/>
</dbReference>
<dbReference type="PANTHER" id="PTHR10694:SF33">
    <property type="entry name" value="LYSINE-SPECIFIC DEMETHYLASE 5"/>
    <property type="match status" value="1"/>
</dbReference>
<dbReference type="AlphaFoldDB" id="A0A3P6D8B0"/>
<sequence length="79" mass="8612">MPVYKAVQRPGEFIVTFPMAYHAGFSHGFNCGEAVNFAMADWFPFGAIAGNNGFKLDITPTELSGQRSILHVSPPLLIL</sequence>
<dbReference type="GO" id="GO:0141052">
    <property type="term" value="F:histone H3 demethylase activity"/>
    <property type="evidence" value="ECO:0007669"/>
    <property type="project" value="UniProtKB-ARBA"/>
</dbReference>
<dbReference type="GO" id="GO:0000785">
    <property type="term" value="C:chromatin"/>
    <property type="evidence" value="ECO:0007669"/>
    <property type="project" value="TreeGrafter"/>
</dbReference>
<dbReference type="Pfam" id="PF02373">
    <property type="entry name" value="JmjC"/>
    <property type="match status" value="1"/>
</dbReference>
<dbReference type="GO" id="GO:0046872">
    <property type="term" value="F:metal ion binding"/>
    <property type="evidence" value="ECO:0007669"/>
    <property type="project" value="UniProtKB-KW"/>
</dbReference>
<dbReference type="GO" id="GO:0005634">
    <property type="term" value="C:nucleus"/>
    <property type="evidence" value="ECO:0007669"/>
    <property type="project" value="TreeGrafter"/>
</dbReference>
<reference evidence="4" key="1">
    <citation type="submission" date="2018-11" db="EMBL/GenBank/DDBJ databases">
        <authorList>
            <consortium name="Genoscope - CEA"/>
            <person name="William W."/>
        </authorList>
    </citation>
    <scope>NUCLEOTIDE SEQUENCE</scope>
</reference>
<evidence type="ECO:0000256" key="1">
    <source>
        <dbReference type="ARBA" id="ARBA00022723"/>
    </source>
</evidence>
<organism evidence="4">
    <name type="scientific">Brassica oleracea</name>
    <name type="common">Wild cabbage</name>
    <dbReference type="NCBI Taxonomy" id="3712"/>
    <lineage>
        <taxon>Eukaryota</taxon>
        <taxon>Viridiplantae</taxon>
        <taxon>Streptophyta</taxon>
        <taxon>Embryophyta</taxon>
        <taxon>Tracheophyta</taxon>
        <taxon>Spermatophyta</taxon>
        <taxon>Magnoliopsida</taxon>
        <taxon>eudicotyledons</taxon>
        <taxon>Gunneridae</taxon>
        <taxon>Pentapetalae</taxon>
        <taxon>rosids</taxon>
        <taxon>malvids</taxon>
        <taxon>Brassicales</taxon>
        <taxon>Brassicaceae</taxon>
        <taxon>Brassiceae</taxon>
        <taxon>Brassica</taxon>
    </lineage>
</organism>
<keyword evidence="1" id="KW-0479">Metal-binding</keyword>
<dbReference type="GO" id="GO:0010468">
    <property type="term" value="P:regulation of gene expression"/>
    <property type="evidence" value="ECO:0007669"/>
    <property type="project" value="TreeGrafter"/>
</dbReference>
<dbReference type="EMBL" id="LR031874">
    <property type="protein sequence ID" value="VDD27347.1"/>
    <property type="molecule type" value="Genomic_DNA"/>
</dbReference>
<evidence type="ECO:0000313" key="4">
    <source>
        <dbReference type="EMBL" id="VDD27347.1"/>
    </source>
</evidence>
<gene>
    <name evidence="4" type="ORF">BOLC2T12344H</name>
</gene>
<evidence type="ECO:0000259" key="3">
    <source>
        <dbReference type="PROSITE" id="PS51184"/>
    </source>
</evidence>
<dbReference type="Gene3D" id="2.60.120.650">
    <property type="entry name" value="Cupin"/>
    <property type="match status" value="1"/>
</dbReference>
<feature type="domain" description="JmjC" evidence="3">
    <location>
        <begin position="1"/>
        <end position="54"/>
    </location>
</feature>
<dbReference type="PANTHER" id="PTHR10694">
    <property type="entry name" value="LYSINE-SPECIFIC DEMETHYLASE"/>
    <property type="match status" value="1"/>
</dbReference>
<dbReference type="SUPFAM" id="SSF51197">
    <property type="entry name" value="Clavaminate synthase-like"/>
    <property type="match status" value="1"/>
</dbReference>
<name>A0A3P6D8B0_BRAOL</name>
<keyword evidence="2" id="KW-0408">Iron</keyword>
<protein>
    <recommendedName>
        <fullName evidence="3">JmjC domain-containing protein</fullName>
    </recommendedName>
</protein>
<accession>A0A3P6D8B0</accession>
<dbReference type="PROSITE" id="PS51184">
    <property type="entry name" value="JMJC"/>
    <property type="match status" value="1"/>
</dbReference>
<proteinExistence type="predicted"/>
<evidence type="ECO:0000256" key="2">
    <source>
        <dbReference type="ARBA" id="ARBA00023004"/>
    </source>
</evidence>